<evidence type="ECO:0000256" key="1">
    <source>
        <dbReference type="ARBA" id="ARBA00005234"/>
    </source>
</evidence>
<evidence type="ECO:0000313" key="8">
    <source>
        <dbReference type="Proteomes" id="UP001310890"/>
    </source>
</evidence>
<dbReference type="GO" id="GO:0005634">
    <property type="term" value="C:nucleus"/>
    <property type="evidence" value="ECO:0007669"/>
    <property type="project" value="TreeGrafter"/>
</dbReference>
<keyword evidence="4" id="KW-0788">Thiol protease</keyword>
<feature type="compositionally biased region" description="Low complexity" evidence="5">
    <location>
        <begin position="312"/>
        <end position="353"/>
    </location>
</feature>
<dbReference type="InterPro" id="IPR003653">
    <property type="entry name" value="Peptidase_C48_C"/>
</dbReference>
<dbReference type="InterPro" id="IPR038765">
    <property type="entry name" value="Papain-like_cys_pep_sf"/>
</dbReference>
<feature type="region of interest" description="Disordered" evidence="5">
    <location>
        <begin position="523"/>
        <end position="544"/>
    </location>
</feature>
<keyword evidence="2" id="KW-0645">Protease</keyword>
<evidence type="ECO:0000259" key="6">
    <source>
        <dbReference type="PROSITE" id="PS50600"/>
    </source>
</evidence>
<dbReference type="PANTHER" id="PTHR12606:SF141">
    <property type="entry name" value="GH15225P-RELATED"/>
    <property type="match status" value="1"/>
</dbReference>
<dbReference type="Pfam" id="PF02902">
    <property type="entry name" value="Peptidase_C48"/>
    <property type="match status" value="1"/>
</dbReference>
<proteinExistence type="inferred from homology"/>
<feature type="domain" description="Ubiquitin-like protease family profile" evidence="6">
    <location>
        <begin position="610"/>
        <end position="792"/>
    </location>
</feature>
<accession>A0AAN7YS18</accession>
<evidence type="ECO:0000256" key="3">
    <source>
        <dbReference type="ARBA" id="ARBA00022801"/>
    </source>
</evidence>
<evidence type="ECO:0000256" key="2">
    <source>
        <dbReference type="ARBA" id="ARBA00022670"/>
    </source>
</evidence>
<dbReference type="EMBL" id="JAVRRL010000005">
    <property type="protein sequence ID" value="KAK5117293.1"/>
    <property type="molecule type" value="Genomic_DNA"/>
</dbReference>
<feature type="region of interest" description="Disordered" evidence="5">
    <location>
        <begin position="209"/>
        <end position="369"/>
    </location>
</feature>
<sequence length="826" mass="91180">MSSDDSSHKLDAEDMVLDNSGYKLEVEQVNNPICNQEMPDAPAVRAEHISYGRWRAQQDARAAPAARASAERARKVERATPVTFPARLAGTEVERAAPVTFPVLSGAAKHRLATKVERAAPAILSTRPRASLRRLVILSPSKRIPLFKNPAPGMAEGRQKRTYETFCEGDVPATKSATSMIGSWIQWLQGFTVRPVPVSPNKRRSIEHRIPGYYPGSPAPPTPKVTSLSAACGNTSPLTTPPTPPSSRPSSSHEEQKPVSESQKPTMKSKKRTMKSQKPAMESPLSSEGSSSPPQQEAQIAPVANNATTTKQQSSLELPLSPERSSSPPQLKALDAPIASTASTAITTQPQPALARKAATTLQQSSKPSIYASTTAERIEKYNKEVWAERKAEKEAVEAARKAQEKEDARDPVIASMIYKRKDKILSQKKQQQAKKDADIGRLVKAAKDVMNGTLDSRTFFELSRKYDARKQKEKTRLERLELEALNEAKDEVNKIYADRHAQMLQEELEAAQAQAKQQELQKAASLQQQAERERQEAEEAAYEAKQAEEAAQIKKAQQEVDRALASQQLLQEAQPVFIRPLPIQWATKLNTAMSSTSYHHKIATSMDGTDLTKRDFLTLLAESEDSNSDSWLNDEIVNAWLSLIVTRKHEQSGYVKSAKNVPNFIAFNSAWYSTVKSKGMDGIAKWSRRKGIKGDKLLTAEKIFFPINTGSHWMMMIISPTERKIDFLDSMSTSLNSSGRKQFLGLAREWLALELGKAYRAEEWTESPALSSQQTNSNDCGVFSCFNALASGLGLEYGEVDAADMQLGRRVIGAALMGYAGVLDF</sequence>
<dbReference type="GO" id="GO:0016929">
    <property type="term" value="F:deSUMOylase activity"/>
    <property type="evidence" value="ECO:0007669"/>
    <property type="project" value="TreeGrafter"/>
</dbReference>
<dbReference type="Proteomes" id="UP001310890">
    <property type="component" value="Unassembled WGS sequence"/>
</dbReference>
<dbReference type="Gene3D" id="3.40.395.10">
    <property type="entry name" value="Adenoviral Proteinase, Chain A"/>
    <property type="match status" value="1"/>
</dbReference>
<gene>
    <name evidence="7" type="ORF">LTR62_005910</name>
</gene>
<dbReference type="AlphaFoldDB" id="A0AAN7YS18"/>
<feature type="compositionally biased region" description="Low complexity" evidence="5">
    <location>
        <begin position="282"/>
        <end position="299"/>
    </location>
</feature>
<reference evidence="7" key="1">
    <citation type="submission" date="2023-08" db="EMBL/GenBank/DDBJ databases">
        <title>Black Yeasts Isolated from many extreme environments.</title>
        <authorList>
            <person name="Coleine C."/>
            <person name="Stajich J.E."/>
            <person name="Selbmann L."/>
        </authorList>
    </citation>
    <scope>NUCLEOTIDE SEQUENCE</scope>
    <source>
        <strain evidence="7">CCFEE 5401</strain>
    </source>
</reference>
<protein>
    <recommendedName>
        <fullName evidence="6">Ubiquitin-like protease family profile domain-containing protein</fullName>
    </recommendedName>
</protein>
<feature type="compositionally biased region" description="Polar residues" evidence="5">
    <location>
        <begin position="360"/>
        <end position="369"/>
    </location>
</feature>
<dbReference type="PANTHER" id="PTHR12606">
    <property type="entry name" value="SENTRIN/SUMO-SPECIFIC PROTEASE"/>
    <property type="match status" value="1"/>
</dbReference>
<organism evidence="7 8">
    <name type="scientific">Meristemomyces frigidus</name>
    <dbReference type="NCBI Taxonomy" id="1508187"/>
    <lineage>
        <taxon>Eukaryota</taxon>
        <taxon>Fungi</taxon>
        <taxon>Dikarya</taxon>
        <taxon>Ascomycota</taxon>
        <taxon>Pezizomycotina</taxon>
        <taxon>Dothideomycetes</taxon>
        <taxon>Dothideomycetidae</taxon>
        <taxon>Mycosphaerellales</taxon>
        <taxon>Teratosphaeriaceae</taxon>
        <taxon>Meristemomyces</taxon>
    </lineage>
</organism>
<feature type="compositionally biased region" description="Polar residues" evidence="5">
    <location>
        <begin position="224"/>
        <end position="234"/>
    </location>
</feature>
<comment type="caution">
    <text evidence="7">The sequence shown here is derived from an EMBL/GenBank/DDBJ whole genome shotgun (WGS) entry which is preliminary data.</text>
</comment>
<evidence type="ECO:0000313" key="7">
    <source>
        <dbReference type="EMBL" id="KAK5117293.1"/>
    </source>
</evidence>
<dbReference type="GO" id="GO:0006508">
    <property type="term" value="P:proteolysis"/>
    <property type="evidence" value="ECO:0007669"/>
    <property type="project" value="UniProtKB-KW"/>
</dbReference>
<dbReference type="SUPFAM" id="SSF54001">
    <property type="entry name" value="Cysteine proteinases"/>
    <property type="match status" value="1"/>
</dbReference>
<evidence type="ECO:0000256" key="4">
    <source>
        <dbReference type="ARBA" id="ARBA00022807"/>
    </source>
</evidence>
<keyword evidence="3" id="KW-0378">Hydrolase</keyword>
<dbReference type="PROSITE" id="PS50600">
    <property type="entry name" value="ULP_PROTEASE"/>
    <property type="match status" value="1"/>
</dbReference>
<dbReference type="GO" id="GO:0016926">
    <property type="term" value="P:protein desumoylation"/>
    <property type="evidence" value="ECO:0007669"/>
    <property type="project" value="TreeGrafter"/>
</dbReference>
<evidence type="ECO:0000256" key="5">
    <source>
        <dbReference type="SAM" id="MobiDB-lite"/>
    </source>
</evidence>
<name>A0AAN7YS18_9PEZI</name>
<comment type="similarity">
    <text evidence="1">Belongs to the peptidase C48 family.</text>
</comment>